<evidence type="ECO:0000313" key="3">
    <source>
        <dbReference type="Proteomes" id="UP000276133"/>
    </source>
</evidence>
<organism evidence="2 3">
    <name type="scientific">Brachionus plicatilis</name>
    <name type="common">Marine rotifer</name>
    <name type="synonym">Brachionus muelleri</name>
    <dbReference type="NCBI Taxonomy" id="10195"/>
    <lineage>
        <taxon>Eukaryota</taxon>
        <taxon>Metazoa</taxon>
        <taxon>Spiralia</taxon>
        <taxon>Gnathifera</taxon>
        <taxon>Rotifera</taxon>
        <taxon>Eurotatoria</taxon>
        <taxon>Monogononta</taxon>
        <taxon>Pseudotrocha</taxon>
        <taxon>Ploima</taxon>
        <taxon>Brachionidae</taxon>
        <taxon>Brachionus</taxon>
    </lineage>
</organism>
<keyword evidence="3" id="KW-1185">Reference proteome</keyword>
<feature type="signal peptide" evidence="1">
    <location>
        <begin position="1"/>
        <end position="20"/>
    </location>
</feature>
<reference evidence="2 3" key="1">
    <citation type="journal article" date="2018" name="Sci. Rep.">
        <title>Genomic signatures of local adaptation to the degree of environmental predictability in rotifers.</title>
        <authorList>
            <person name="Franch-Gras L."/>
            <person name="Hahn C."/>
            <person name="Garcia-Roger E.M."/>
            <person name="Carmona M.J."/>
            <person name="Serra M."/>
            <person name="Gomez A."/>
        </authorList>
    </citation>
    <scope>NUCLEOTIDE SEQUENCE [LARGE SCALE GENOMIC DNA]</scope>
    <source>
        <strain evidence="2">HYR1</strain>
    </source>
</reference>
<dbReference type="EMBL" id="REGN01002755">
    <property type="protein sequence ID" value="RNA26343.1"/>
    <property type="molecule type" value="Genomic_DNA"/>
</dbReference>
<dbReference type="GO" id="GO:0005576">
    <property type="term" value="C:extracellular region"/>
    <property type="evidence" value="ECO:0007669"/>
    <property type="project" value="InterPro"/>
</dbReference>
<sequence>MKSIYLVLVVSTFLIINIESRTPCKSPKQWKANTYGRDNKAKYKSKFEFTYDSVNKREREVGIEQIGSYSDYVDVIKLFNEKVFYRYSYTRKSCEKKSLDQEWNDFDIPNDATFYGDLTIGASGLKDSGLLVSSWVSKFKLNGETFDLLSLVTVNNCIPVSIYLDNDNHDYQLQLFNVTAGINEADFTLPDECLSL</sequence>
<name>A0A3M7RRY8_BRAPC</name>
<dbReference type="InterPro" id="IPR001299">
    <property type="entry name" value="Ependymin"/>
</dbReference>
<dbReference type="GO" id="GO:0007160">
    <property type="term" value="P:cell-matrix adhesion"/>
    <property type="evidence" value="ECO:0007669"/>
    <property type="project" value="InterPro"/>
</dbReference>
<evidence type="ECO:0000313" key="2">
    <source>
        <dbReference type="EMBL" id="RNA26343.1"/>
    </source>
</evidence>
<dbReference type="PANTHER" id="PTHR10697:SF1">
    <property type="entry name" value="MAMMALIAN EPENDYMIN-RELATED PROTEIN 1"/>
    <property type="match status" value="1"/>
</dbReference>
<feature type="chain" id="PRO_5018111239" evidence="1">
    <location>
        <begin position="21"/>
        <end position="196"/>
    </location>
</feature>
<dbReference type="PANTHER" id="PTHR10697">
    <property type="entry name" value="MAMMALIAN EPENDYMIN-RELATED PROTEIN 1"/>
    <property type="match status" value="1"/>
</dbReference>
<dbReference type="Pfam" id="PF00811">
    <property type="entry name" value="Ependymin"/>
    <property type="match status" value="1"/>
</dbReference>
<gene>
    <name evidence="2" type="ORF">BpHYR1_004040</name>
</gene>
<evidence type="ECO:0000256" key="1">
    <source>
        <dbReference type="SAM" id="SignalP"/>
    </source>
</evidence>
<comment type="caution">
    <text evidence="2">The sequence shown here is derived from an EMBL/GenBank/DDBJ whole genome shotgun (WGS) entry which is preliminary data.</text>
</comment>
<accession>A0A3M7RRY8</accession>
<dbReference type="OrthoDB" id="6084362at2759"/>
<protein>
    <submittedName>
        <fullName evidence="2">Ependymin-like</fullName>
    </submittedName>
</protein>
<dbReference type="SMART" id="SM00026">
    <property type="entry name" value="EPEND"/>
    <property type="match status" value="1"/>
</dbReference>
<dbReference type="AlphaFoldDB" id="A0A3M7RRY8"/>
<dbReference type="Proteomes" id="UP000276133">
    <property type="component" value="Unassembled WGS sequence"/>
</dbReference>
<proteinExistence type="predicted"/>
<dbReference type="GO" id="GO:0005509">
    <property type="term" value="F:calcium ion binding"/>
    <property type="evidence" value="ECO:0007669"/>
    <property type="project" value="InterPro"/>
</dbReference>
<dbReference type="GO" id="GO:0005764">
    <property type="term" value="C:lysosome"/>
    <property type="evidence" value="ECO:0007669"/>
    <property type="project" value="TreeGrafter"/>
</dbReference>
<keyword evidence="1" id="KW-0732">Signal</keyword>